<name>A0ABV6S282_9GAMM</name>
<dbReference type="SUPFAM" id="SSF55961">
    <property type="entry name" value="Bet v1-like"/>
    <property type="match status" value="1"/>
</dbReference>
<gene>
    <name evidence="4" type="ORF">ACFFGH_30625</name>
</gene>
<dbReference type="RefSeq" id="WP_386676009.1">
    <property type="nucleotide sequence ID" value="NZ_JBHLTG010000011.1"/>
</dbReference>
<dbReference type="CDD" id="cd07817">
    <property type="entry name" value="SRPBCC_8"/>
    <property type="match status" value="1"/>
</dbReference>
<dbReference type="PANTHER" id="PTHR33824">
    <property type="entry name" value="POLYKETIDE CYCLASE/DEHYDRASE AND LIPID TRANSPORT SUPERFAMILY PROTEIN"/>
    <property type="match status" value="1"/>
</dbReference>
<protein>
    <submittedName>
        <fullName evidence="4">SRPBCC family protein</fullName>
    </submittedName>
</protein>
<evidence type="ECO:0000256" key="2">
    <source>
        <dbReference type="ARBA" id="ARBA00022649"/>
    </source>
</evidence>
<evidence type="ECO:0000313" key="5">
    <source>
        <dbReference type="Proteomes" id="UP001589896"/>
    </source>
</evidence>
<reference evidence="4 5" key="1">
    <citation type="submission" date="2024-09" db="EMBL/GenBank/DDBJ databases">
        <authorList>
            <person name="Sun Q."/>
            <person name="Mori K."/>
        </authorList>
    </citation>
    <scope>NUCLEOTIDE SEQUENCE [LARGE SCALE GENOMIC DNA]</scope>
    <source>
        <strain evidence="4 5">KCTC 23076</strain>
    </source>
</reference>
<dbReference type="Gene3D" id="3.30.530.20">
    <property type="match status" value="1"/>
</dbReference>
<evidence type="ECO:0000313" key="4">
    <source>
        <dbReference type="EMBL" id="MFC0682208.1"/>
    </source>
</evidence>
<evidence type="ECO:0000256" key="1">
    <source>
        <dbReference type="ARBA" id="ARBA00008918"/>
    </source>
</evidence>
<organism evidence="4 5">
    <name type="scientific">Lysobacter korlensis</name>
    <dbReference type="NCBI Taxonomy" id="553636"/>
    <lineage>
        <taxon>Bacteria</taxon>
        <taxon>Pseudomonadati</taxon>
        <taxon>Pseudomonadota</taxon>
        <taxon>Gammaproteobacteria</taxon>
        <taxon>Lysobacterales</taxon>
        <taxon>Lysobacteraceae</taxon>
        <taxon>Lysobacter</taxon>
    </lineage>
</organism>
<accession>A0ABV6S282</accession>
<dbReference type="InterPro" id="IPR047137">
    <property type="entry name" value="ORF3"/>
</dbReference>
<sequence length="157" mass="17818">MSTVEKSIDVNVPITIAYNQWTQFEQFPRFMGGVEKITQINDTLTHWEVSIAGIDREFDAEITEQHPDERIAWRSVDGESHAGVVTFHRVEDAVTRINVQIDWKPKDLLEKVGSVLQVDDIQIGNDLKNFKKLIESQGVEDGAWRGDVDRAPDATGR</sequence>
<dbReference type="EMBL" id="JBHLTG010000011">
    <property type="protein sequence ID" value="MFC0682208.1"/>
    <property type="molecule type" value="Genomic_DNA"/>
</dbReference>
<evidence type="ECO:0000259" key="3">
    <source>
        <dbReference type="Pfam" id="PF03364"/>
    </source>
</evidence>
<feature type="domain" description="Coenzyme Q-binding protein COQ10 START" evidence="3">
    <location>
        <begin position="10"/>
        <end position="110"/>
    </location>
</feature>
<keyword evidence="5" id="KW-1185">Reference proteome</keyword>
<comment type="similarity">
    <text evidence="1">Belongs to the ribosome association toxin RatA family.</text>
</comment>
<proteinExistence type="inferred from homology"/>
<dbReference type="InterPro" id="IPR023393">
    <property type="entry name" value="START-like_dom_sf"/>
</dbReference>
<dbReference type="Proteomes" id="UP001589896">
    <property type="component" value="Unassembled WGS sequence"/>
</dbReference>
<keyword evidence="2" id="KW-1277">Toxin-antitoxin system</keyword>
<dbReference type="InterPro" id="IPR005031">
    <property type="entry name" value="COQ10_START"/>
</dbReference>
<comment type="caution">
    <text evidence="4">The sequence shown here is derived from an EMBL/GenBank/DDBJ whole genome shotgun (WGS) entry which is preliminary data.</text>
</comment>
<dbReference type="Pfam" id="PF03364">
    <property type="entry name" value="Polyketide_cyc"/>
    <property type="match status" value="1"/>
</dbReference>
<dbReference type="PANTHER" id="PTHR33824:SF7">
    <property type="entry name" value="POLYKETIDE CYCLASE_DEHYDRASE AND LIPID TRANSPORT SUPERFAMILY PROTEIN"/>
    <property type="match status" value="1"/>
</dbReference>